<organism evidence="5">
    <name type="scientific">Phaffia rhodozyma</name>
    <name type="common">Yeast</name>
    <name type="synonym">Xanthophyllomyces dendrorhous</name>
    <dbReference type="NCBI Taxonomy" id="264483"/>
    <lineage>
        <taxon>Eukaryota</taxon>
        <taxon>Fungi</taxon>
        <taxon>Dikarya</taxon>
        <taxon>Basidiomycota</taxon>
        <taxon>Agaricomycotina</taxon>
        <taxon>Tremellomycetes</taxon>
        <taxon>Cystofilobasidiales</taxon>
        <taxon>Mrakiaceae</taxon>
        <taxon>Phaffia</taxon>
    </lineage>
</organism>
<feature type="compositionally biased region" description="Polar residues" evidence="2">
    <location>
        <begin position="1036"/>
        <end position="1047"/>
    </location>
</feature>
<feature type="domain" description="Far11/STRP C-terminal" evidence="4">
    <location>
        <begin position="535"/>
        <end position="1227"/>
    </location>
</feature>
<dbReference type="InterPro" id="IPR012486">
    <property type="entry name" value="Far11/STRP_N"/>
</dbReference>
<reference evidence="5" key="1">
    <citation type="submission" date="2014-08" db="EMBL/GenBank/DDBJ databases">
        <authorList>
            <person name="Sharma Rahul"/>
            <person name="Thines Marco"/>
        </authorList>
    </citation>
    <scope>NUCLEOTIDE SEQUENCE</scope>
</reference>
<evidence type="ECO:0000256" key="1">
    <source>
        <dbReference type="SAM" id="Coils"/>
    </source>
</evidence>
<sequence>MDNTLPPASSDETTSDPTRSAPHSGKANSPTRPSLIKSSYPSNPAIPSPSPRSPIQMTKGLPNPPGSNKNTQSYPINVTPPLPAPQHHSSKSTSPIGSPANSFLTPSNPPVTNPLAGGAPVGMSTSPESVSVPPTKPKPVQYDFRYEDSDTLMAELQEFFSYQEVPQFESKLVAFDDLFKEDWLESSIENRRDFVREILAGLSDGEDESQLNRARCLAYIIEGTFKETTSPEHHLHIILENVKLVREVGGLQKLYNRLKDVSDLQAELISLPDSAPGRGSRGPSPEVPEDMSALNVKIGLYLEIMYFLVEVTRGDEELAEELMALDPPLPVFCLQLLGRLKDQNLRERHPTGYPMRKLLLLTWKSILTCMGGLRDAQKAAALARDLAGLPPPKDDWLGFTKATPTDLLQFRRETSIKYPTFSPEQYREGSSTATAEKLAEALRPIPTRPHYHAPLRDVRADDCFSSLGRLDITHPPYTPYTVPNMTAASNGTTATPAPTPPPSPKPKKQQWQTDQLKPFIFPFSLSAHGDQVLVPSAVNEADKLYKEHIYIPLGLHQLWKEREEYIKEDIGLGENGILGFGVENRTVEEEDEEKEEDEKIAGDAIIKQFREKERELKKEEERAEKAGDIKALKKVREKRLAWKRLDRVEMIYRGVLATALPSTVVVLLKQILASLPPQPAAPPLNGYGNPAVSPGAPDGDYDSPTNAEPKPPPTLAEIDANREREILSKSVSAIILLLLKWFKCSHVLKFQHLSQLLFEMNCPLIIVKTFLLQDSGDMVQAKNEDEEHNFFNYCHQNFSQHVQPSQTSNISSNESGPRRVTTRIGQTTANKHPGAPMEEEVELLSNYSWRNFFGSINRIKIIQKLLKGRTQQIHQFNQYKTYGTFKRALKVQHPMFQLQVLKIIKAQIPHYGKKWKQQNMKIVTAIYLNCRPDLRDEWLVNVLEQDELDWSAAQEAALRSLARFYHHKHYSHIITAASGGSIGAHKGPSVNHPVHINSDPNGPPFSSDFQIYRRVSSSAGQGGDGELFPPNRSRRSSAGTMPMSPSKSPEDFLNTWKHEYEDVLEDVFGEGDGFGRGSPSEGNRAWGLGGGWGPLGGAISHLDLGESWRSGEDGWSDGESSVGTIGDLGERARLDDGEGSQSSERERDDDEVDGEEDGKGEEGDLIDENRNNWEHLSSQTLSAMPKSPIHHPRRRSSGGSPLRPVIKGNGIDGPELRDDEEEEEEELGPAPKGPGGMGDGGSVDEVEFMYGE</sequence>
<dbReference type="SMART" id="SM01293">
    <property type="entry name" value="DUF3402"/>
    <property type="match status" value="1"/>
</dbReference>
<feature type="coiled-coil region" evidence="1">
    <location>
        <begin position="602"/>
        <end position="629"/>
    </location>
</feature>
<evidence type="ECO:0000259" key="3">
    <source>
        <dbReference type="SMART" id="SM01292"/>
    </source>
</evidence>
<name>A0A0F7SVE9_PHARH</name>
<feature type="region of interest" description="Disordered" evidence="2">
    <location>
        <begin position="482"/>
        <end position="510"/>
    </location>
</feature>
<dbReference type="GO" id="GO:0005829">
    <property type="term" value="C:cytosol"/>
    <property type="evidence" value="ECO:0007669"/>
    <property type="project" value="TreeGrafter"/>
</dbReference>
<feature type="compositionally biased region" description="Acidic residues" evidence="2">
    <location>
        <begin position="1147"/>
        <end position="1166"/>
    </location>
</feature>
<evidence type="ECO:0000259" key="4">
    <source>
        <dbReference type="SMART" id="SM01293"/>
    </source>
</evidence>
<feature type="compositionally biased region" description="Polar residues" evidence="2">
    <location>
        <begin position="91"/>
        <end position="106"/>
    </location>
</feature>
<evidence type="ECO:0000256" key="2">
    <source>
        <dbReference type="SAM" id="MobiDB-lite"/>
    </source>
</evidence>
<dbReference type="SMART" id="SM01292">
    <property type="entry name" value="N1221"/>
    <property type="match status" value="1"/>
</dbReference>
<dbReference type="AlphaFoldDB" id="A0A0F7SVE9"/>
<dbReference type="InterPro" id="IPR021819">
    <property type="entry name" value="Far11/STRP_C"/>
</dbReference>
<evidence type="ECO:0000313" key="5">
    <source>
        <dbReference type="EMBL" id="CED85521.1"/>
    </source>
</evidence>
<feature type="region of interest" description="Disordered" evidence="2">
    <location>
        <begin position="1070"/>
        <end position="1089"/>
    </location>
</feature>
<protein>
    <submittedName>
        <fullName evidence="5">Uncharacterized conserved protein</fullName>
    </submittedName>
</protein>
<dbReference type="Pfam" id="PF11882">
    <property type="entry name" value="DUF3402"/>
    <property type="match status" value="1"/>
</dbReference>
<dbReference type="Pfam" id="PF07923">
    <property type="entry name" value="N1221"/>
    <property type="match status" value="1"/>
</dbReference>
<dbReference type="InterPro" id="IPR040185">
    <property type="entry name" value="Far11/STRP"/>
</dbReference>
<feature type="region of interest" description="Disordered" evidence="2">
    <location>
        <begin position="1"/>
        <end position="141"/>
    </location>
</feature>
<feature type="compositionally biased region" description="Acidic residues" evidence="2">
    <location>
        <begin position="1242"/>
        <end position="1252"/>
    </location>
</feature>
<dbReference type="PANTHER" id="PTHR13239">
    <property type="entry name" value="PROTEIN REQUIRED FOR HYPHAL ANASTOMOSIS HAM-2"/>
    <property type="match status" value="1"/>
</dbReference>
<accession>A0A0F7SVE9</accession>
<feature type="region of interest" description="Disordered" evidence="2">
    <location>
        <begin position="1017"/>
        <end position="1049"/>
    </location>
</feature>
<dbReference type="GO" id="GO:0007010">
    <property type="term" value="P:cytoskeleton organization"/>
    <property type="evidence" value="ECO:0007669"/>
    <property type="project" value="TreeGrafter"/>
</dbReference>
<feature type="compositionally biased region" description="Acidic residues" evidence="2">
    <location>
        <begin position="1217"/>
        <end position="1227"/>
    </location>
</feature>
<feature type="compositionally biased region" description="Polar residues" evidence="2">
    <location>
        <begin position="1"/>
        <end position="18"/>
    </location>
</feature>
<feature type="domain" description="Far11/STRP N-terminal" evidence="3">
    <location>
        <begin position="139"/>
        <end position="431"/>
    </location>
</feature>
<feature type="region of interest" description="Disordered" evidence="2">
    <location>
        <begin position="1110"/>
        <end position="1252"/>
    </location>
</feature>
<dbReference type="PANTHER" id="PTHR13239:SF4">
    <property type="entry name" value="AT25231P"/>
    <property type="match status" value="1"/>
</dbReference>
<keyword evidence="1" id="KW-0175">Coiled coil</keyword>
<feature type="compositionally biased region" description="Low complexity" evidence="2">
    <location>
        <begin position="486"/>
        <end position="496"/>
    </location>
</feature>
<feature type="compositionally biased region" description="Low complexity" evidence="2">
    <location>
        <begin position="124"/>
        <end position="133"/>
    </location>
</feature>
<proteinExistence type="predicted"/>
<feature type="compositionally biased region" description="Polar residues" evidence="2">
    <location>
        <begin position="66"/>
        <end position="76"/>
    </location>
</feature>
<dbReference type="EMBL" id="LN483332">
    <property type="protein sequence ID" value="CED85521.1"/>
    <property type="molecule type" value="Genomic_DNA"/>
</dbReference>
<feature type="region of interest" description="Disordered" evidence="2">
    <location>
        <begin position="683"/>
        <end position="715"/>
    </location>
</feature>